<dbReference type="InterPro" id="IPR000719">
    <property type="entry name" value="Prot_kinase_dom"/>
</dbReference>
<dbReference type="PROSITE" id="PS50011">
    <property type="entry name" value="PROTEIN_KINASE_DOM"/>
    <property type="match status" value="1"/>
</dbReference>
<evidence type="ECO:0000256" key="3">
    <source>
        <dbReference type="ARBA" id="ARBA00022777"/>
    </source>
</evidence>
<sequence length="426" mass="49103">MDEPGTVFYLIPENEEALEIVDHEANSSRRRVDPSNVSRRFLRIGLDQPAKIPSRLVTFGRFHFTNDIILHKFPNTDQCYFDFHPITGELLLHDISKDDDTQLFKIGKDNKKAEEQICTSPRRCVVLLDKEWIFEIDKAVFRLIPRRAATDQDNAAFASERLAFVHQIPDEFRTFEWTIERLDAMGIQSDRSTMTGKGYNLRRRHPDGLKPGEELRCVERALLGSGGQGDVHRVVHLDTGDHYAQKTIRWRVMPEWGIYNESDYKARLLKEVNLVKKAAHPNIVPYLFHQGWELGKKVKLFMPVYDGNLYTLLRHLRHTAPDVIHSTIERMLHKMLLVLDHVHKQGIIHRDIKPANILFRGGDFFLTDFGVAKFVDKSVTLMGTEWYAAPEVLLQYAEQTPEVDIYSLGATLVDCYGGGIANFRHT</sequence>
<evidence type="ECO:0000256" key="1">
    <source>
        <dbReference type="ARBA" id="ARBA00022679"/>
    </source>
</evidence>
<dbReference type="Gene3D" id="1.10.510.10">
    <property type="entry name" value="Transferase(Phosphotransferase) domain 1"/>
    <property type="match status" value="1"/>
</dbReference>
<keyword evidence="7" id="KW-0131">Cell cycle</keyword>
<dbReference type="Pfam" id="PF00069">
    <property type="entry name" value="Pkinase"/>
    <property type="match status" value="1"/>
</dbReference>
<keyword evidence="8" id="KW-1185">Reference proteome</keyword>
<keyword evidence="7" id="KW-0132">Cell division</keyword>
<dbReference type="AlphaFoldDB" id="A0AA38R7N1"/>
<dbReference type="PROSITE" id="PS00108">
    <property type="entry name" value="PROTEIN_KINASE_ST"/>
    <property type="match status" value="1"/>
</dbReference>
<dbReference type="SMART" id="SM00220">
    <property type="entry name" value="S_TKc"/>
    <property type="match status" value="1"/>
</dbReference>
<evidence type="ECO:0000313" key="8">
    <source>
        <dbReference type="Proteomes" id="UP001174694"/>
    </source>
</evidence>
<dbReference type="InterPro" id="IPR008271">
    <property type="entry name" value="Ser/Thr_kinase_AS"/>
</dbReference>
<reference evidence="7" key="1">
    <citation type="submission" date="2022-07" db="EMBL/GenBank/DDBJ databases">
        <title>Fungi with potential for degradation of polypropylene.</title>
        <authorList>
            <person name="Gostincar C."/>
        </authorList>
    </citation>
    <scope>NUCLEOTIDE SEQUENCE</scope>
    <source>
        <strain evidence="7">EXF-13308</strain>
    </source>
</reference>
<dbReference type="GO" id="GO:0005524">
    <property type="term" value="F:ATP binding"/>
    <property type="evidence" value="ECO:0007669"/>
    <property type="project" value="UniProtKB-KW"/>
</dbReference>
<dbReference type="SUPFAM" id="SSF56112">
    <property type="entry name" value="Protein kinase-like (PK-like)"/>
    <property type="match status" value="1"/>
</dbReference>
<evidence type="ECO:0000313" key="7">
    <source>
        <dbReference type="EMBL" id="KAJ9137663.1"/>
    </source>
</evidence>
<name>A0AA38R7N1_9PEZI</name>
<protein>
    <submittedName>
        <fullName evidence="7">Cell division control protein 15</fullName>
    </submittedName>
</protein>
<organism evidence="7 8">
    <name type="scientific">Pleurostoma richardsiae</name>
    <dbReference type="NCBI Taxonomy" id="41990"/>
    <lineage>
        <taxon>Eukaryota</taxon>
        <taxon>Fungi</taxon>
        <taxon>Dikarya</taxon>
        <taxon>Ascomycota</taxon>
        <taxon>Pezizomycotina</taxon>
        <taxon>Sordariomycetes</taxon>
        <taxon>Sordariomycetidae</taxon>
        <taxon>Calosphaeriales</taxon>
        <taxon>Pleurostomataceae</taxon>
        <taxon>Pleurostoma</taxon>
    </lineage>
</organism>
<dbReference type="GO" id="GO:0005829">
    <property type="term" value="C:cytosol"/>
    <property type="evidence" value="ECO:0007669"/>
    <property type="project" value="TreeGrafter"/>
</dbReference>
<dbReference type="Proteomes" id="UP001174694">
    <property type="component" value="Unassembled WGS sequence"/>
</dbReference>
<keyword evidence="2" id="KW-0547">Nucleotide-binding</keyword>
<feature type="domain" description="Protein kinase" evidence="6">
    <location>
        <begin position="217"/>
        <end position="426"/>
    </location>
</feature>
<comment type="similarity">
    <text evidence="5">Belongs to the protein kinase superfamily. Ser/Thr protein kinase family. GCN2 subfamily.</text>
</comment>
<keyword evidence="4" id="KW-0067">ATP-binding</keyword>
<dbReference type="PANTHER" id="PTHR11042">
    <property type="entry name" value="EUKARYOTIC TRANSLATION INITIATION FACTOR 2-ALPHA KINASE EIF2-ALPHA KINASE -RELATED"/>
    <property type="match status" value="1"/>
</dbReference>
<dbReference type="PANTHER" id="PTHR11042:SF136">
    <property type="entry name" value="EIF-2-ALPHA KINASE GCN2"/>
    <property type="match status" value="1"/>
</dbReference>
<dbReference type="InterPro" id="IPR050339">
    <property type="entry name" value="CC_SR_Kinase"/>
</dbReference>
<dbReference type="EMBL" id="JANBVO010000033">
    <property type="protein sequence ID" value="KAJ9137663.1"/>
    <property type="molecule type" value="Genomic_DNA"/>
</dbReference>
<evidence type="ECO:0000259" key="6">
    <source>
        <dbReference type="PROSITE" id="PS50011"/>
    </source>
</evidence>
<keyword evidence="3" id="KW-0418">Kinase</keyword>
<comment type="caution">
    <text evidence="7">The sequence shown here is derived from an EMBL/GenBank/DDBJ whole genome shotgun (WGS) entry which is preliminary data.</text>
</comment>
<evidence type="ECO:0000256" key="2">
    <source>
        <dbReference type="ARBA" id="ARBA00022741"/>
    </source>
</evidence>
<evidence type="ECO:0000256" key="5">
    <source>
        <dbReference type="ARBA" id="ARBA00037982"/>
    </source>
</evidence>
<dbReference type="GO" id="GO:0005634">
    <property type="term" value="C:nucleus"/>
    <property type="evidence" value="ECO:0007669"/>
    <property type="project" value="TreeGrafter"/>
</dbReference>
<evidence type="ECO:0000256" key="4">
    <source>
        <dbReference type="ARBA" id="ARBA00022840"/>
    </source>
</evidence>
<dbReference type="GO" id="GO:0004694">
    <property type="term" value="F:eukaryotic translation initiation factor 2alpha kinase activity"/>
    <property type="evidence" value="ECO:0007669"/>
    <property type="project" value="TreeGrafter"/>
</dbReference>
<accession>A0AA38R7N1</accession>
<dbReference type="GO" id="GO:0051301">
    <property type="term" value="P:cell division"/>
    <property type="evidence" value="ECO:0007669"/>
    <property type="project" value="UniProtKB-KW"/>
</dbReference>
<dbReference type="InterPro" id="IPR011009">
    <property type="entry name" value="Kinase-like_dom_sf"/>
</dbReference>
<keyword evidence="1" id="KW-0808">Transferase</keyword>
<gene>
    <name evidence="7" type="ORF">NKR23_g8950</name>
</gene>
<proteinExistence type="inferred from homology"/>